<name>A0A7J5ZT18_AMEME</name>
<organism evidence="3 4">
    <name type="scientific">Ameiurus melas</name>
    <name type="common">Black bullhead</name>
    <name type="synonym">Silurus melas</name>
    <dbReference type="NCBI Taxonomy" id="219545"/>
    <lineage>
        <taxon>Eukaryota</taxon>
        <taxon>Metazoa</taxon>
        <taxon>Chordata</taxon>
        <taxon>Craniata</taxon>
        <taxon>Vertebrata</taxon>
        <taxon>Euteleostomi</taxon>
        <taxon>Actinopterygii</taxon>
        <taxon>Neopterygii</taxon>
        <taxon>Teleostei</taxon>
        <taxon>Ostariophysi</taxon>
        <taxon>Siluriformes</taxon>
        <taxon>Ictaluridae</taxon>
        <taxon>Ameiurus</taxon>
    </lineage>
</organism>
<keyword evidence="2" id="KW-0732">Signal</keyword>
<dbReference type="AlphaFoldDB" id="A0A7J5ZT18"/>
<dbReference type="Proteomes" id="UP000593565">
    <property type="component" value="Unassembled WGS sequence"/>
</dbReference>
<evidence type="ECO:0000256" key="1">
    <source>
        <dbReference type="SAM" id="MobiDB-lite"/>
    </source>
</evidence>
<feature type="non-terminal residue" evidence="3">
    <location>
        <position position="1"/>
    </location>
</feature>
<keyword evidence="4" id="KW-1185">Reference proteome</keyword>
<evidence type="ECO:0000313" key="4">
    <source>
        <dbReference type="Proteomes" id="UP000593565"/>
    </source>
</evidence>
<protein>
    <submittedName>
        <fullName evidence="3">Uncharacterized protein</fullName>
    </submittedName>
</protein>
<dbReference type="Gene3D" id="3.30.70.1820">
    <property type="entry name" value="L1 transposable element, RRM domain"/>
    <property type="match status" value="1"/>
</dbReference>
<evidence type="ECO:0000313" key="3">
    <source>
        <dbReference type="EMBL" id="KAF4073606.1"/>
    </source>
</evidence>
<proteinExistence type="predicted"/>
<feature type="region of interest" description="Disordered" evidence="1">
    <location>
        <begin position="133"/>
        <end position="176"/>
    </location>
</feature>
<sequence>FGIGSTTWKTGAGVIICALLAFPKAVKAGTQSHSWRNCCLTCWILLHRHRWFIARAHRLGPRTSAARSDVNGRTLIAKFMRSGDRDRILRASQEVGEIRWEGKRVVSFPDFSRGTITKRDAFRECKKDASSTRGEVCSTVPSHAQNRHERGTAPLHEPEDSHGLHQERAALATRRS</sequence>
<comment type="caution">
    <text evidence="3">The sequence shown here is derived from an EMBL/GenBank/DDBJ whole genome shotgun (WGS) entry which is preliminary data.</text>
</comment>
<accession>A0A7J5ZT18</accession>
<feature type="chain" id="PRO_5029830416" evidence="2">
    <location>
        <begin position="29"/>
        <end position="176"/>
    </location>
</feature>
<gene>
    <name evidence="3" type="ORF">AMELA_G00245130</name>
</gene>
<feature type="compositionally biased region" description="Basic and acidic residues" evidence="1">
    <location>
        <begin position="146"/>
        <end position="168"/>
    </location>
</feature>
<feature type="signal peptide" evidence="2">
    <location>
        <begin position="1"/>
        <end position="28"/>
    </location>
</feature>
<evidence type="ECO:0000256" key="2">
    <source>
        <dbReference type="SAM" id="SignalP"/>
    </source>
</evidence>
<reference evidence="3 4" key="1">
    <citation type="submission" date="2020-02" db="EMBL/GenBank/DDBJ databases">
        <title>A chromosome-scale genome assembly of the black bullhead catfish (Ameiurus melas).</title>
        <authorList>
            <person name="Wen M."/>
            <person name="Zham M."/>
            <person name="Cabau C."/>
            <person name="Klopp C."/>
            <person name="Donnadieu C."/>
            <person name="Roques C."/>
            <person name="Bouchez O."/>
            <person name="Lampietro C."/>
            <person name="Jouanno E."/>
            <person name="Herpin A."/>
            <person name="Louis A."/>
            <person name="Berthelot C."/>
            <person name="Parey E."/>
            <person name="Roest-Crollius H."/>
            <person name="Braasch I."/>
            <person name="Postlethwait J."/>
            <person name="Robinson-Rechavi M."/>
            <person name="Echchiki A."/>
            <person name="Begum T."/>
            <person name="Montfort J."/>
            <person name="Schartl M."/>
            <person name="Bobe J."/>
            <person name="Guiguen Y."/>
        </authorList>
    </citation>
    <scope>NUCLEOTIDE SEQUENCE [LARGE SCALE GENOMIC DNA]</scope>
    <source>
        <strain evidence="3">M_S1</strain>
        <tissue evidence="3">Blood</tissue>
    </source>
</reference>
<dbReference type="EMBL" id="JAAGNN010000023">
    <property type="protein sequence ID" value="KAF4073606.1"/>
    <property type="molecule type" value="Genomic_DNA"/>
</dbReference>